<sequence length="79" mass="8587">MSQLLSPKLLSMGGSLYFHCPGCNMLHPYRIKGEAQGPMWSWNNNVDFPTFTPSLLVASLPSKATHGIPGQGLPYSPRG</sequence>
<dbReference type="Pfam" id="PF20137">
    <property type="entry name" value="BubE"/>
    <property type="match status" value="1"/>
</dbReference>
<accession>A0A248H503</accession>
<dbReference type="EMBL" id="KY942056">
    <property type="protein sequence ID" value="ASD51202.1"/>
    <property type="molecule type" value="Genomic_DNA"/>
</dbReference>
<name>A0A248H503_9CAUD</name>
<organism evidence="1 2">
    <name type="scientific">Dickeya phage JA15</name>
    <dbReference type="NCBI Taxonomy" id="1983655"/>
    <lineage>
        <taxon>Viruses</taxon>
        <taxon>Duplodnaviria</taxon>
        <taxon>Heunggongvirae</taxon>
        <taxon>Uroviricota</taxon>
        <taxon>Caudoviricetes</taxon>
        <taxon>Pantevenvirales</taxon>
        <taxon>Ackermannviridae</taxon>
        <taxon>Aglimvirinae</taxon>
        <taxon>Limestonevirus</taxon>
        <taxon>Limestonevirus limestone</taxon>
    </lineage>
</organism>
<proteinExistence type="predicted"/>
<evidence type="ECO:0000313" key="1">
    <source>
        <dbReference type="EMBL" id="ASD51202.1"/>
    </source>
</evidence>
<dbReference type="InterPro" id="IPR045384">
    <property type="entry name" value="DUF6527"/>
</dbReference>
<evidence type="ECO:0000313" key="2">
    <source>
        <dbReference type="Proteomes" id="UP000224675"/>
    </source>
</evidence>
<dbReference type="Proteomes" id="UP000224675">
    <property type="component" value="Genome"/>
</dbReference>
<reference evidence="1 2" key="1">
    <citation type="journal article" date="2017" name="Front. Microbiol.">
        <title>Environmental Bacteriophages of the Emerging Enterobacterial Phytopathogen, Dickeya solani, Show Genomic Conservation and Capacity for Horizontal Gene Transfer between Their Bacterial Hosts.</title>
        <authorList>
            <person name="Day A.W."/>
            <person name="Ahn J."/>
            <person name="Fang X."/>
            <person name="Salmond G.P.C."/>
        </authorList>
    </citation>
    <scope>NUCLEOTIDE SEQUENCE [LARGE SCALE GENOMIC DNA]</scope>
</reference>
<protein>
    <submittedName>
        <fullName evidence="1">Uncharacterized protein</fullName>
    </submittedName>
</protein>